<evidence type="ECO:0000256" key="1">
    <source>
        <dbReference type="ARBA" id="ARBA00004429"/>
    </source>
</evidence>
<gene>
    <name evidence="5" type="primary">STY3806</name>
    <name evidence="5" type="ORF">NCTC8272_04097</name>
</gene>
<dbReference type="PANTHER" id="PTHR11328">
    <property type="entry name" value="MAJOR FACILITATOR SUPERFAMILY DOMAIN-CONTAINING PROTEIN"/>
    <property type="match status" value="1"/>
</dbReference>
<dbReference type="InterPro" id="IPR036259">
    <property type="entry name" value="MFS_trans_sf"/>
</dbReference>
<reference evidence="5 6" key="1">
    <citation type="submission" date="2018-12" db="EMBL/GenBank/DDBJ databases">
        <authorList>
            <consortium name="Pathogen Informatics"/>
        </authorList>
    </citation>
    <scope>NUCLEOTIDE SEQUENCE [LARGE SCALE GENOMIC DNA]</scope>
    <source>
        <strain evidence="5 6">NCTC8272</strain>
    </source>
</reference>
<dbReference type="AlphaFoldDB" id="A0A447PRT1"/>
<keyword evidence="4" id="KW-0812">Transmembrane</keyword>
<evidence type="ECO:0000313" key="6">
    <source>
        <dbReference type="Proteomes" id="UP000277214"/>
    </source>
</evidence>
<dbReference type="GO" id="GO:0008643">
    <property type="term" value="P:carbohydrate transport"/>
    <property type="evidence" value="ECO:0007669"/>
    <property type="project" value="InterPro"/>
</dbReference>
<dbReference type="Gene3D" id="1.20.1250.20">
    <property type="entry name" value="MFS general substrate transporter like domains"/>
    <property type="match status" value="1"/>
</dbReference>
<keyword evidence="4" id="KW-1133">Transmembrane helix</keyword>
<dbReference type="InterPro" id="IPR039672">
    <property type="entry name" value="MFS_2"/>
</dbReference>
<keyword evidence="3" id="KW-1003">Cell membrane</keyword>
<keyword evidence="4" id="KW-0472">Membrane</keyword>
<evidence type="ECO:0000256" key="4">
    <source>
        <dbReference type="SAM" id="Phobius"/>
    </source>
</evidence>
<organism evidence="5 6">
    <name type="scientific">Salmonella enterica I</name>
    <dbReference type="NCBI Taxonomy" id="59201"/>
    <lineage>
        <taxon>Bacteria</taxon>
        <taxon>Pseudomonadati</taxon>
        <taxon>Pseudomonadota</taxon>
        <taxon>Gammaproteobacteria</taxon>
        <taxon>Enterobacterales</taxon>
        <taxon>Enterobacteriaceae</taxon>
        <taxon>Salmonella</taxon>
    </lineage>
</organism>
<dbReference type="PANTHER" id="PTHR11328:SF24">
    <property type="entry name" value="MAJOR FACILITATOR SUPERFAMILY (MFS) PROFILE DOMAIN-CONTAINING PROTEIN"/>
    <property type="match status" value="1"/>
</dbReference>
<name>A0A447PRT1_SALET</name>
<keyword evidence="3" id="KW-0997">Cell inner membrane</keyword>
<evidence type="ECO:0000256" key="3">
    <source>
        <dbReference type="ARBA" id="ARBA00022519"/>
    </source>
</evidence>
<comment type="similarity">
    <text evidence="2">Belongs to the sodium:galactoside symporter (TC 2.A.2) family.</text>
</comment>
<evidence type="ECO:0000256" key="2">
    <source>
        <dbReference type="ARBA" id="ARBA00009617"/>
    </source>
</evidence>
<feature type="transmembrane region" description="Helical" evidence="4">
    <location>
        <begin position="39"/>
        <end position="58"/>
    </location>
</feature>
<comment type="subcellular location">
    <subcellularLocation>
        <location evidence="1">Cell inner membrane</location>
        <topology evidence="1">Multi-pass membrane protein</topology>
    </subcellularLocation>
</comment>
<sequence length="98" mass="10825">MKLSIVEKIGFGAGDMAINVVIIAMQLLLAYFYTDIYGLSAADVGVLFVVVRMIDAIIDPAMGVLTDKLNTRWGALPPVAAVVCYSFWLRRLFDVYYA</sequence>
<dbReference type="SUPFAM" id="SSF103473">
    <property type="entry name" value="MFS general substrate transporter"/>
    <property type="match status" value="1"/>
</dbReference>
<proteinExistence type="inferred from homology"/>
<dbReference type="GO" id="GO:0005886">
    <property type="term" value="C:plasma membrane"/>
    <property type="evidence" value="ECO:0007669"/>
    <property type="project" value="UniProtKB-SubCell"/>
</dbReference>
<feature type="transmembrane region" description="Helical" evidence="4">
    <location>
        <begin position="70"/>
        <end position="88"/>
    </location>
</feature>
<dbReference type="Proteomes" id="UP000277214">
    <property type="component" value="Chromosome 1"/>
</dbReference>
<evidence type="ECO:0000313" key="5">
    <source>
        <dbReference type="EMBL" id="VEA41818.1"/>
    </source>
</evidence>
<dbReference type="EMBL" id="LR134149">
    <property type="protein sequence ID" value="VEA41818.1"/>
    <property type="molecule type" value="Genomic_DNA"/>
</dbReference>
<protein>
    <submittedName>
        <fullName evidence="5">Putative membrane protein</fullName>
    </submittedName>
</protein>
<feature type="transmembrane region" description="Helical" evidence="4">
    <location>
        <begin position="12"/>
        <end position="33"/>
    </location>
</feature>
<dbReference type="GO" id="GO:0015293">
    <property type="term" value="F:symporter activity"/>
    <property type="evidence" value="ECO:0007669"/>
    <property type="project" value="InterPro"/>
</dbReference>
<accession>A0A447PRT1</accession>
<dbReference type="Pfam" id="PF13347">
    <property type="entry name" value="MFS_2"/>
    <property type="match status" value="1"/>
</dbReference>